<reference evidence="1 2" key="1">
    <citation type="submission" date="2020-08" db="EMBL/GenBank/DDBJ databases">
        <title>Plant Genome Project.</title>
        <authorList>
            <person name="Zhang R.-G."/>
        </authorList>
    </citation>
    <scope>NUCLEOTIDE SEQUENCE [LARGE SCALE GENOMIC DNA]</scope>
    <source>
        <tissue evidence="1">Rhizome</tissue>
    </source>
</reference>
<accession>A0A8J5GK59</accession>
<evidence type="ECO:0000313" key="2">
    <source>
        <dbReference type="Proteomes" id="UP000734854"/>
    </source>
</evidence>
<sequence>MAGGNFLGRIISYVVNELVVEGLANNPSFQRFAVRTSKAIEEASTKGDYYLLSIYVITAVNGADVSIDIFTSTASRAKEQFVEQLKNATKDDVWHFSIQESLNSPQRSLFDGQGHVFAVTCP</sequence>
<protein>
    <submittedName>
        <fullName evidence="1">Uncharacterized protein</fullName>
    </submittedName>
</protein>
<name>A0A8J5GK59_ZINOF</name>
<organism evidence="1 2">
    <name type="scientific">Zingiber officinale</name>
    <name type="common">Ginger</name>
    <name type="synonym">Amomum zingiber</name>
    <dbReference type="NCBI Taxonomy" id="94328"/>
    <lineage>
        <taxon>Eukaryota</taxon>
        <taxon>Viridiplantae</taxon>
        <taxon>Streptophyta</taxon>
        <taxon>Embryophyta</taxon>
        <taxon>Tracheophyta</taxon>
        <taxon>Spermatophyta</taxon>
        <taxon>Magnoliopsida</taxon>
        <taxon>Liliopsida</taxon>
        <taxon>Zingiberales</taxon>
        <taxon>Zingiberaceae</taxon>
        <taxon>Zingiber</taxon>
    </lineage>
</organism>
<comment type="caution">
    <text evidence="1">The sequence shown here is derived from an EMBL/GenBank/DDBJ whole genome shotgun (WGS) entry which is preliminary data.</text>
</comment>
<keyword evidence="2" id="KW-1185">Reference proteome</keyword>
<dbReference type="PANTHER" id="PTHR34966:SF1">
    <property type="entry name" value="OS04G0508100 PROTEIN"/>
    <property type="match status" value="1"/>
</dbReference>
<evidence type="ECO:0000313" key="1">
    <source>
        <dbReference type="EMBL" id="KAG6508484.1"/>
    </source>
</evidence>
<dbReference type="PANTHER" id="PTHR34966">
    <property type="entry name" value="OSJNBA0043L24.15 PROTEIN"/>
    <property type="match status" value="1"/>
</dbReference>
<dbReference type="AlphaFoldDB" id="A0A8J5GK59"/>
<dbReference type="Proteomes" id="UP000734854">
    <property type="component" value="Unassembled WGS sequence"/>
</dbReference>
<gene>
    <name evidence="1" type="ORF">ZIOFF_033858</name>
</gene>
<proteinExistence type="predicted"/>
<dbReference type="EMBL" id="JACMSC010000009">
    <property type="protein sequence ID" value="KAG6508484.1"/>
    <property type="molecule type" value="Genomic_DNA"/>
</dbReference>